<organism evidence="2 3">
    <name type="scientific">Candidatus Woesebacteria bacterium GW2011_GWA1_39_12</name>
    <dbReference type="NCBI Taxonomy" id="1618549"/>
    <lineage>
        <taxon>Bacteria</taxon>
        <taxon>Candidatus Woeseibacteriota</taxon>
    </lineage>
</organism>
<feature type="transmembrane region" description="Helical" evidence="1">
    <location>
        <begin position="220"/>
        <end position="239"/>
    </location>
</feature>
<proteinExistence type="predicted"/>
<dbReference type="Proteomes" id="UP000034325">
    <property type="component" value="Unassembled WGS sequence"/>
</dbReference>
<feature type="transmembrane region" description="Helical" evidence="1">
    <location>
        <begin position="50"/>
        <end position="70"/>
    </location>
</feature>
<feature type="transmembrane region" description="Helical" evidence="1">
    <location>
        <begin position="91"/>
        <end position="114"/>
    </location>
</feature>
<accession>A0A0G0M2I8</accession>
<dbReference type="AlphaFoldDB" id="A0A0G0M2I8"/>
<evidence type="ECO:0000313" key="3">
    <source>
        <dbReference type="Proteomes" id="UP000034325"/>
    </source>
</evidence>
<feature type="transmembrane region" description="Helical" evidence="1">
    <location>
        <begin position="251"/>
        <end position="270"/>
    </location>
</feature>
<feature type="transmembrane region" description="Helical" evidence="1">
    <location>
        <begin position="120"/>
        <end position="137"/>
    </location>
</feature>
<keyword evidence="1" id="KW-0812">Transmembrane</keyword>
<evidence type="ECO:0000313" key="2">
    <source>
        <dbReference type="EMBL" id="KKQ98408.1"/>
    </source>
</evidence>
<feature type="transmembrane region" description="Helical" evidence="1">
    <location>
        <begin position="149"/>
        <end position="170"/>
    </location>
</feature>
<keyword evidence="1" id="KW-1133">Transmembrane helix</keyword>
<feature type="transmembrane region" description="Helical" evidence="1">
    <location>
        <begin position="190"/>
        <end position="208"/>
    </location>
</feature>
<keyword evidence="1" id="KW-0472">Membrane</keyword>
<feature type="transmembrane region" description="Helical" evidence="1">
    <location>
        <begin position="21"/>
        <end position="38"/>
    </location>
</feature>
<comment type="caution">
    <text evidence="2">The sequence shown here is derived from an EMBL/GenBank/DDBJ whole genome shotgun (WGS) entry which is preliminary data.</text>
</comment>
<sequence length="280" mass="31884">MLFDLFNLRVMFTYVKKELTAKVTLLLFILFSFWWIWLHLTDATLIQKQAFSAFYGLIALFGSICGFSIARKWGGFKSLMGKSIIMFSMGLLAQEFGQIVYSALNFFLQIVVPYPSLGDIGYFGSIPLYILGAYYLARVSGVNISLRTLRSKILVLIVPLLLLTISYFLFLQGYELEETPIITIFLDFGYPFGQAIYVSIALLAFLLSKKILGGIMKNKILFILFALLVQYFSDFSFLYISRYGEMGPGEIVDYMYLVSYFLMSLGLIQLKTVSNELNGH</sequence>
<dbReference type="EMBL" id="LBWA01000003">
    <property type="protein sequence ID" value="KKQ98408.1"/>
    <property type="molecule type" value="Genomic_DNA"/>
</dbReference>
<name>A0A0G0M2I8_9BACT</name>
<evidence type="ECO:0000256" key="1">
    <source>
        <dbReference type="SAM" id="Phobius"/>
    </source>
</evidence>
<protein>
    <submittedName>
        <fullName evidence="2">Membrane protein</fullName>
    </submittedName>
</protein>
<gene>
    <name evidence="2" type="ORF">UT23_C0003G0035</name>
</gene>
<reference evidence="2 3" key="1">
    <citation type="journal article" date="2015" name="Nature">
        <title>rRNA introns, odd ribosomes, and small enigmatic genomes across a large radiation of phyla.</title>
        <authorList>
            <person name="Brown C.T."/>
            <person name="Hug L.A."/>
            <person name="Thomas B.C."/>
            <person name="Sharon I."/>
            <person name="Castelle C.J."/>
            <person name="Singh A."/>
            <person name="Wilkins M.J."/>
            <person name="Williams K.H."/>
            <person name="Banfield J.F."/>
        </authorList>
    </citation>
    <scope>NUCLEOTIDE SEQUENCE [LARGE SCALE GENOMIC DNA]</scope>
</reference>